<dbReference type="Pfam" id="PF02536">
    <property type="entry name" value="mTERF"/>
    <property type="match status" value="1"/>
</dbReference>
<dbReference type="Proteomes" id="UP000195402">
    <property type="component" value="Unassembled WGS sequence"/>
</dbReference>
<dbReference type="InterPro" id="IPR038538">
    <property type="entry name" value="MTERF_sf"/>
</dbReference>
<dbReference type="SMART" id="SM00733">
    <property type="entry name" value="Mterf"/>
    <property type="match status" value="6"/>
</dbReference>
<name>A0A200PVQ1_MACCD</name>
<dbReference type="PANTHER" id="PTHR13068">
    <property type="entry name" value="CGI-12 PROTEIN-RELATED"/>
    <property type="match status" value="1"/>
</dbReference>
<keyword evidence="2" id="KW-0806">Transcription termination</keyword>
<protein>
    <submittedName>
        <fullName evidence="4">Mitochodrial transcription termination factor-related</fullName>
    </submittedName>
</protein>
<keyword evidence="2" id="KW-0804">Transcription</keyword>
<keyword evidence="3" id="KW-0809">Transit peptide</keyword>
<comment type="caution">
    <text evidence="4">The sequence shown here is derived from an EMBL/GenBank/DDBJ whole genome shotgun (WGS) entry which is preliminary data.</text>
</comment>
<dbReference type="GO" id="GO:0003676">
    <property type="term" value="F:nucleic acid binding"/>
    <property type="evidence" value="ECO:0007669"/>
    <property type="project" value="InterPro"/>
</dbReference>
<evidence type="ECO:0000256" key="3">
    <source>
        <dbReference type="ARBA" id="ARBA00022946"/>
    </source>
</evidence>
<organism evidence="4 5">
    <name type="scientific">Macleaya cordata</name>
    <name type="common">Five-seeded plume-poppy</name>
    <name type="synonym">Bocconia cordata</name>
    <dbReference type="NCBI Taxonomy" id="56857"/>
    <lineage>
        <taxon>Eukaryota</taxon>
        <taxon>Viridiplantae</taxon>
        <taxon>Streptophyta</taxon>
        <taxon>Embryophyta</taxon>
        <taxon>Tracheophyta</taxon>
        <taxon>Spermatophyta</taxon>
        <taxon>Magnoliopsida</taxon>
        <taxon>Ranunculales</taxon>
        <taxon>Papaveraceae</taxon>
        <taxon>Papaveroideae</taxon>
        <taxon>Macleaya</taxon>
    </lineage>
</organism>
<keyword evidence="5" id="KW-1185">Reference proteome</keyword>
<dbReference type="PANTHER" id="PTHR13068:SF236">
    <property type="entry name" value="OS02G0749800 PROTEIN"/>
    <property type="match status" value="1"/>
</dbReference>
<reference evidence="4 5" key="1">
    <citation type="journal article" date="2017" name="Mol. Plant">
        <title>The Genome of Medicinal Plant Macleaya cordata Provides New Insights into Benzylisoquinoline Alkaloids Metabolism.</title>
        <authorList>
            <person name="Liu X."/>
            <person name="Liu Y."/>
            <person name="Huang P."/>
            <person name="Ma Y."/>
            <person name="Qing Z."/>
            <person name="Tang Q."/>
            <person name="Cao H."/>
            <person name="Cheng P."/>
            <person name="Zheng Y."/>
            <person name="Yuan Z."/>
            <person name="Zhou Y."/>
            <person name="Liu J."/>
            <person name="Tang Z."/>
            <person name="Zhuo Y."/>
            <person name="Zhang Y."/>
            <person name="Yu L."/>
            <person name="Huang J."/>
            <person name="Yang P."/>
            <person name="Peng Q."/>
            <person name="Zhang J."/>
            <person name="Jiang W."/>
            <person name="Zhang Z."/>
            <person name="Lin K."/>
            <person name="Ro D.K."/>
            <person name="Chen X."/>
            <person name="Xiong X."/>
            <person name="Shang Y."/>
            <person name="Huang S."/>
            <person name="Zeng J."/>
        </authorList>
    </citation>
    <scope>NUCLEOTIDE SEQUENCE [LARGE SCALE GENOMIC DNA]</scope>
    <source>
        <strain evidence="5">cv. BLH2017</strain>
        <tissue evidence="4">Root</tissue>
    </source>
</reference>
<proteinExistence type="inferred from homology"/>
<dbReference type="OrthoDB" id="187447at2759"/>
<evidence type="ECO:0000256" key="1">
    <source>
        <dbReference type="ARBA" id="ARBA00007692"/>
    </source>
</evidence>
<comment type="similarity">
    <text evidence="1">Belongs to the mTERF family.</text>
</comment>
<dbReference type="Gene3D" id="1.25.70.10">
    <property type="entry name" value="Transcription termination factor 3, mitochondrial"/>
    <property type="match status" value="1"/>
</dbReference>
<accession>A0A200PVQ1</accession>
<dbReference type="InParanoid" id="A0A200PVQ1"/>
<dbReference type="FunFam" id="1.25.70.10:FF:000001">
    <property type="entry name" value="Mitochondrial transcription termination factor-like"/>
    <property type="match status" value="1"/>
</dbReference>
<dbReference type="AlphaFoldDB" id="A0A200PVQ1"/>
<dbReference type="GO" id="GO:0006353">
    <property type="term" value="P:DNA-templated transcription termination"/>
    <property type="evidence" value="ECO:0007669"/>
    <property type="project" value="UniProtKB-KW"/>
</dbReference>
<dbReference type="EMBL" id="MVGT01003956">
    <property type="protein sequence ID" value="OVA02264.1"/>
    <property type="molecule type" value="Genomic_DNA"/>
</dbReference>
<dbReference type="InterPro" id="IPR003690">
    <property type="entry name" value="MTERF"/>
</dbReference>
<evidence type="ECO:0000313" key="5">
    <source>
        <dbReference type="Proteomes" id="UP000195402"/>
    </source>
</evidence>
<evidence type="ECO:0000256" key="2">
    <source>
        <dbReference type="ARBA" id="ARBA00022472"/>
    </source>
</evidence>
<evidence type="ECO:0000313" key="4">
    <source>
        <dbReference type="EMBL" id="OVA02264.1"/>
    </source>
</evidence>
<keyword evidence="2" id="KW-0805">Transcription regulation</keyword>
<sequence>MFRALYRDLRHHITTRKPTPIHFNIFNVLQNQNPHLKFISQIHESTHPPSFTVDHLFIKKTVDHLENSRGLPPQTALYAAKKTRLCSTERADSVISLLESCGLTKTQITKLISQHPSLLLYDTEKNLRPKIEFLYGLGFSGPDLLKLIASNSTFLFSSLQNQIIPSFSFIMSYIHTNADILIVFKRCPRIFLFNLEKVLIPNISILQDNGFSDCNISKFFITQPRTLTLNSNRFKEIIETVKEIGFDPSRPMFSKAVCTMAGLSKSSWERKVMVYREFGWSDNEILSGFKKQPNCMKMSEEKIRIALEFFMEKFNWKPSEILLCPTLLVLSSEKRIMPRCAVLKILYSKGMIRKKLNLGTVLKMAERDFLKKFLIKYQEIVPEVMKAHKGGIEFAGFGEAVEVKGLSIKASINHITPVVTAV</sequence>
<gene>
    <name evidence="4" type="ORF">BVC80_9099g59</name>
</gene>
<dbReference type="OMA" id="KMIACQP"/>